<gene>
    <name evidence="1" type="ORF">ACFPA8_12380</name>
</gene>
<dbReference type="Proteomes" id="UP001595997">
    <property type="component" value="Unassembled WGS sequence"/>
</dbReference>
<evidence type="ECO:0000313" key="2">
    <source>
        <dbReference type="Proteomes" id="UP001595997"/>
    </source>
</evidence>
<sequence length="95" mass="10156">MGQHVTGLRRFAFPSAEGRTVYVQEGGILTAVADAVEAETVNDAKAVLELARNAMGPDGGDDQVLRFVCARLAEVLDGVIRVCDARGERLPQSEE</sequence>
<organism evidence="1 2">
    <name type="scientific">Streptomyces ovatisporus</name>
    <dbReference type="NCBI Taxonomy" id="1128682"/>
    <lineage>
        <taxon>Bacteria</taxon>
        <taxon>Bacillati</taxon>
        <taxon>Actinomycetota</taxon>
        <taxon>Actinomycetes</taxon>
        <taxon>Kitasatosporales</taxon>
        <taxon>Streptomycetaceae</taxon>
        <taxon>Streptomyces</taxon>
    </lineage>
</organism>
<name>A0ABV9A4U7_9ACTN</name>
<proteinExistence type="predicted"/>
<dbReference type="RefSeq" id="WP_386446865.1">
    <property type="nucleotide sequence ID" value="NZ_JBHSFH010000006.1"/>
</dbReference>
<protein>
    <submittedName>
        <fullName evidence="1">Uncharacterized protein</fullName>
    </submittedName>
</protein>
<reference evidence="2" key="1">
    <citation type="journal article" date="2019" name="Int. J. Syst. Evol. Microbiol.">
        <title>The Global Catalogue of Microorganisms (GCM) 10K type strain sequencing project: providing services to taxonomists for standard genome sequencing and annotation.</title>
        <authorList>
            <consortium name="The Broad Institute Genomics Platform"/>
            <consortium name="The Broad Institute Genome Sequencing Center for Infectious Disease"/>
            <person name="Wu L."/>
            <person name="Ma J."/>
        </authorList>
    </citation>
    <scope>NUCLEOTIDE SEQUENCE [LARGE SCALE GENOMIC DNA]</scope>
    <source>
        <strain evidence="2">CGMCC 4.7357</strain>
    </source>
</reference>
<accession>A0ABV9A4U7</accession>
<dbReference type="EMBL" id="JBHSFH010000006">
    <property type="protein sequence ID" value="MFC4494932.1"/>
    <property type="molecule type" value="Genomic_DNA"/>
</dbReference>
<keyword evidence="2" id="KW-1185">Reference proteome</keyword>
<evidence type="ECO:0000313" key="1">
    <source>
        <dbReference type="EMBL" id="MFC4494932.1"/>
    </source>
</evidence>
<comment type="caution">
    <text evidence="1">The sequence shown here is derived from an EMBL/GenBank/DDBJ whole genome shotgun (WGS) entry which is preliminary data.</text>
</comment>